<dbReference type="Pfam" id="PF08264">
    <property type="entry name" value="Anticodon_1"/>
    <property type="match status" value="1"/>
</dbReference>
<dbReference type="PANTHER" id="PTHR43740">
    <property type="entry name" value="LEUCYL-TRNA SYNTHETASE"/>
    <property type="match status" value="1"/>
</dbReference>
<keyword evidence="4" id="KW-0436">Ligase</keyword>
<keyword evidence="7" id="KW-0648">Protein biosynthesis</keyword>
<dbReference type="EC" id="6.1.1.4" evidence="2"/>
<dbReference type="InterPro" id="IPR013155">
    <property type="entry name" value="M/V/L/I-tRNA-synth_anticd-bd"/>
</dbReference>
<evidence type="ECO:0000256" key="2">
    <source>
        <dbReference type="ARBA" id="ARBA00013164"/>
    </source>
</evidence>
<evidence type="ECO:0000256" key="1">
    <source>
        <dbReference type="ARBA" id="ARBA00005594"/>
    </source>
</evidence>
<evidence type="ECO:0000313" key="11">
    <source>
        <dbReference type="EMBL" id="PIP75681.1"/>
    </source>
</evidence>
<dbReference type="FunFam" id="1.10.730.10:FF:000002">
    <property type="entry name" value="Leucine--tRNA ligase"/>
    <property type="match status" value="1"/>
</dbReference>
<dbReference type="InterPro" id="IPR009080">
    <property type="entry name" value="tRNAsynth_Ia_anticodon-bd"/>
</dbReference>
<dbReference type="EMBL" id="PCTN01000108">
    <property type="protein sequence ID" value="PIP75681.1"/>
    <property type="molecule type" value="Genomic_DNA"/>
</dbReference>
<dbReference type="InterPro" id="IPR002302">
    <property type="entry name" value="Leu-tRNA-ligase"/>
</dbReference>
<evidence type="ECO:0000256" key="3">
    <source>
        <dbReference type="ARBA" id="ARBA00022490"/>
    </source>
</evidence>
<evidence type="ECO:0000313" key="12">
    <source>
        <dbReference type="Proteomes" id="UP000230159"/>
    </source>
</evidence>
<accession>A0A2H0D0Z2</accession>
<dbReference type="CDD" id="cd07958">
    <property type="entry name" value="Anticodon_Ia_Leu_BEm"/>
    <property type="match status" value="1"/>
</dbReference>
<feature type="domain" description="Methionyl/Valyl/Leucyl/Isoleucyl-tRNA synthetase anticodon-binding" evidence="10">
    <location>
        <begin position="4"/>
        <end position="113"/>
    </location>
</feature>
<protein>
    <recommendedName>
        <fullName evidence="2">leucine--tRNA ligase</fullName>
        <ecNumber evidence="2">6.1.1.4</ecNumber>
    </recommendedName>
</protein>
<reference evidence="11 12" key="1">
    <citation type="submission" date="2017-09" db="EMBL/GenBank/DDBJ databases">
        <title>Depth-based differentiation of microbial function through sediment-hosted aquifers and enrichment of novel symbionts in the deep terrestrial subsurface.</title>
        <authorList>
            <person name="Probst A.J."/>
            <person name="Ladd B."/>
            <person name="Jarett J.K."/>
            <person name="Geller-Mcgrath D.E."/>
            <person name="Sieber C.M."/>
            <person name="Emerson J.B."/>
            <person name="Anantharaman K."/>
            <person name="Thomas B.C."/>
            <person name="Malmstrom R."/>
            <person name="Stieglmeier M."/>
            <person name="Klingl A."/>
            <person name="Woyke T."/>
            <person name="Ryan C.M."/>
            <person name="Banfield J.F."/>
        </authorList>
    </citation>
    <scope>NUCLEOTIDE SEQUENCE [LARGE SCALE GENOMIC DNA]</scope>
    <source>
        <strain evidence="11">CG22_combo_CG10-13_8_21_14_all_39_9</strain>
    </source>
</reference>
<dbReference type="Proteomes" id="UP000230159">
    <property type="component" value="Unassembled WGS sequence"/>
</dbReference>
<dbReference type="GO" id="GO:0004823">
    <property type="term" value="F:leucine-tRNA ligase activity"/>
    <property type="evidence" value="ECO:0007669"/>
    <property type="project" value="UniProtKB-EC"/>
</dbReference>
<evidence type="ECO:0000259" key="10">
    <source>
        <dbReference type="Pfam" id="PF08264"/>
    </source>
</evidence>
<evidence type="ECO:0000256" key="5">
    <source>
        <dbReference type="ARBA" id="ARBA00022741"/>
    </source>
</evidence>
<keyword evidence="5" id="KW-0547">Nucleotide-binding</keyword>
<dbReference type="AlphaFoldDB" id="A0A2H0D0Z2"/>
<evidence type="ECO:0000256" key="4">
    <source>
        <dbReference type="ARBA" id="ARBA00022598"/>
    </source>
</evidence>
<dbReference type="Gene3D" id="1.10.730.10">
    <property type="entry name" value="Isoleucyl-tRNA Synthetase, Domain 1"/>
    <property type="match status" value="1"/>
</dbReference>
<dbReference type="FunFam" id="3.10.20.590:FF:000001">
    <property type="entry name" value="Leucine--tRNA ligase"/>
    <property type="match status" value="1"/>
</dbReference>
<dbReference type="PANTHER" id="PTHR43740:SF2">
    <property type="entry name" value="LEUCINE--TRNA LIGASE, MITOCHONDRIAL"/>
    <property type="match status" value="1"/>
</dbReference>
<keyword evidence="3" id="KW-0963">Cytoplasm</keyword>
<dbReference type="GO" id="GO:0006429">
    <property type="term" value="P:leucyl-tRNA aminoacylation"/>
    <property type="evidence" value="ECO:0007669"/>
    <property type="project" value="InterPro"/>
</dbReference>
<comment type="similarity">
    <text evidence="1">Belongs to the class-I aminoacyl-tRNA synthetase family.</text>
</comment>
<gene>
    <name evidence="11" type="ORF">COW86_02400</name>
</gene>
<dbReference type="GO" id="GO:0005829">
    <property type="term" value="C:cytosol"/>
    <property type="evidence" value="ECO:0007669"/>
    <property type="project" value="TreeGrafter"/>
</dbReference>
<evidence type="ECO:0000256" key="7">
    <source>
        <dbReference type="ARBA" id="ARBA00022917"/>
    </source>
</evidence>
<comment type="caution">
    <text evidence="11">The sequence shown here is derived from an EMBL/GenBank/DDBJ whole genome shotgun (WGS) entry which is preliminary data.</text>
</comment>
<organism evidence="11 12">
    <name type="scientific">Candidatus Kuenenbacteria bacterium CG22_combo_CG10-13_8_21_14_all_39_9</name>
    <dbReference type="NCBI Taxonomy" id="1974621"/>
    <lineage>
        <taxon>Bacteria</taxon>
        <taxon>Candidatus Kueneniibacteriota</taxon>
    </lineage>
</organism>
<evidence type="ECO:0000256" key="8">
    <source>
        <dbReference type="ARBA" id="ARBA00023146"/>
    </source>
</evidence>
<keyword evidence="8" id="KW-0030">Aminoacyl-tRNA synthetase</keyword>
<sequence>MKRLIHQSIKKVGEDIEKMRFNTAVSQLMILVNEMEKEEEIPVDDFKILVLLLSPFAPHMAEELWQMLGNKKTITYEPWPKYDESLLKEEEIELVVQVNGKVRDKIKVLADITEDEAKSKALESEKIQKWLDGRAPKKVIYIKGKLVSVVV</sequence>
<keyword evidence="6" id="KW-0067">ATP-binding</keyword>
<proteinExistence type="inferred from homology"/>
<evidence type="ECO:0000256" key="9">
    <source>
        <dbReference type="ARBA" id="ARBA00047469"/>
    </source>
</evidence>
<comment type="catalytic activity">
    <reaction evidence="9">
        <text>tRNA(Leu) + L-leucine + ATP = L-leucyl-tRNA(Leu) + AMP + diphosphate</text>
        <dbReference type="Rhea" id="RHEA:11688"/>
        <dbReference type="Rhea" id="RHEA-COMP:9613"/>
        <dbReference type="Rhea" id="RHEA-COMP:9622"/>
        <dbReference type="ChEBI" id="CHEBI:30616"/>
        <dbReference type="ChEBI" id="CHEBI:33019"/>
        <dbReference type="ChEBI" id="CHEBI:57427"/>
        <dbReference type="ChEBI" id="CHEBI:78442"/>
        <dbReference type="ChEBI" id="CHEBI:78494"/>
        <dbReference type="ChEBI" id="CHEBI:456215"/>
        <dbReference type="EC" id="6.1.1.4"/>
    </reaction>
</comment>
<dbReference type="SUPFAM" id="SSF47323">
    <property type="entry name" value="Anticodon-binding domain of a subclass of class I aminoacyl-tRNA synthetases"/>
    <property type="match status" value="1"/>
</dbReference>
<dbReference type="GO" id="GO:0005524">
    <property type="term" value="F:ATP binding"/>
    <property type="evidence" value="ECO:0007669"/>
    <property type="project" value="UniProtKB-KW"/>
</dbReference>
<name>A0A2H0D0Z2_9BACT</name>
<evidence type="ECO:0000256" key="6">
    <source>
        <dbReference type="ARBA" id="ARBA00022840"/>
    </source>
</evidence>